<accession>A0A918CQ08</accession>
<dbReference type="Proteomes" id="UP000653411">
    <property type="component" value="Unassembled WGS sequence"/>
</dbReference>
<dbReference type="EMBL" id="BMML01000005">
    <property type="protein sequence ID" value="GGN02612.1"/>
    <property type="molecule type" value="Genomic_DNA"/>
</dbReference>
<reference evidence="1" key="1">
    <citation type="journal article" date="2014" name="Int. J. Syst. Evol. Microbiol.">
        <title>Complete genome sequence of Corynebacterium casei LMG S-19264T (=DSM 44701T), isolated from a smear-ripened cheese.</title>
        <authorList>
            <consortium name="US DOE Joint Genome Institute (JGI-PGF)"/>
            <person name="Walter F."/>
            <person name="Albersmeier A."/>
            <person name="Kalinowski J."/>
            <person name="Ruckert C."/>
        </authorList>
    </citation>
    <scope>NUCLEOTIDE SEQUENCE</scope>
    <source>
        <strain evidence="1">CGMCC 4.7110</strain>
    </source>
</reference>
<sequence>MTVAFANSGGTAVRSGTVTLGTHIIDLLGIDWATIRATEGLPAPIAPGSRTSRTWTVCVDDWRVPLGMHVETRVVAVDWS</sequence>
<organism evidence="1 2">
    <name type="scientific">Streptomyces fuscichromogenes</name>
    <dbReference type="NCBI Taxonomy" id="1324013"/>
    <lineage>
        <taxon>Bacteria</taxon>
        <taxon>Bacillati</taxon>
        <taxon>Actinomycetota</taxon>
        <taxon>Actinomycetes</taxon>
        <taxon>Kitasatosporales</taxon>
        <taxon>Streptomycetaceae</taxon>
        <taxon>Streptomyces</taxon>
    </lineage>
</organism>
<protein>
    <submittedName>
        <fullName evidence="1">Uncharacterized protein</fullName>
    </submittedName>
</protein>
<dbReference type="AlphaFoldDB" id="A0A918CQ08"/>
<reference evidence="1" key="2">
    <citation type="submission" date="2020-09" db="EMBL/GenBank/DDBJ databases">
        <authorList>
            <person name="Sun Q."/>
            <person name="Zhou Y."/>
        </authorList>
    </citation>
    <scope>NUCLEOTIDE SEQUENCE</scope>
    <source>
        <strain evidence="1">CGMCC 4.7110</strain>
    </source>
</reference>
<comment type="caution">
    <text evidence="1">The sequence shown here is derived from an EMBL/GenBank/DDBJ whole genome shotgun (WGS) entry which is preliminary data.</text>
</comment>
<proteinExistence type="predicted"/>
<name>A0A918CQ08_9ACTN</name>
<evidence type="ECO:0000313" key="1">
    <source>
        <dbReference type="EMBL" id="GGN02612.1"/>
    </source>
</evidence>
<evidence type="ECO:0000313" key="2">
    <source>
        <dbReference type="Proteomes" id="UP000653411"/>
    </source>
</evidence>
<keyword evidence="2" id="KW-1185">Reference proteome</keyword>
<gene>
    <name evidence="1" type="ORF">GCM10011578_025160</name>
</gene>